<protein>
    <submittedName>
        <fullName evidence="1">Uncharacterized protein</fullName>
    </submittedName>
</protein>
<name>A0A5M3MKH0_CONPW</name>
<comment type="caution">
    <text evidence="1">The sequence shown here is derived from an EMBL/GenBank/DDBJ whole genome shotgun (WGS) entry which is preliminary data.</text>
</comment>
<dbReference type="AlphaFoldDB" id="A0A5M3MKH0"/>
<dbReference type="KEGG" id="cput:CONPUDRAFT_73900"/>
<sequence>MDPRTTNLPPFSNLLTMRYEESIPVFNSNKDLFTIPPPNDIDQLYYWGQHNLDIDPLSNARPDPSKGDLTPVPLLLSIIAVPCDMWPNAAKLRWDDDTQLHTAQLVWKDTDKHSGILSEKSGPLSNHTLGLPAFGFLNRVREEYDVMNIEIFLMSEKKPIKVKEVTIRRVLEAAGRHRHEILKQENPYHQLGDRPRYQTTWGGAYFVPDHKMKKWRLIYNAVRKP</sequence>
<evidence type="ECO:0000313" key="2">
    <source>
        <dbReference type="Proteomes" id="UP000053558"/>
    </source>
</evidence>
<dbReference type="EMBL" id="JH711580">
    <property type="protein sequence ID" value="EIW79460.1"/>
    <property type="molecule type" value="Genomic_DNA"/>
</dbReference>
<evidence type="ECO:0000313" key="1">
    <source>
        <dbReference type="EMBL" id="EIW79460.1"/>
    </source>
</evidence>
<dbReference type="GeneID" id="19209181"/>
<organism evidence="1 2">
    <name type="scientific">Coniophora puteana (strain RWD-64-598)</name>
    <name type="common">Brown rot fungus</name>
    <dbReference type="NCBI Taxonomy" id="741705"/>
    <lineage>
        <taxon>Eukaryota</taxon>
        <taxon>Fungi</taxon>
        <taxon>Dikarya</taxon>
        <taxon>Basidiomycota</taxon>
        <taxon>Agaricomycotina</taxon>
        <taxon>Agaricomycetes</taxon>
        <taxon>Agaricomycetidae</taxon>
        <taxon>Boletales</taxon>
        <taxon>Coniophorineae</taxon>
        <taxon>Coniophoraceae</taxon>
        <taxon>Coniophora</taxon>
    </lineage>
</organism>
<proteinExistence type="predicted"/>
<dbReference type="Proteomes" id="UP000053558">
    <property type="component" value="Unassembled WGS sequence"/>
</dbReference>
<keyword evidence="2" id="KW-1185">Reference proteome</keyword>
<gene>
    <name evidence="1" type="ORF">CONPUDRAFT_73900</name>
</gene>
<accession>A0A5M3MKH0</accession>
<dbReference type="RefSeq" id="XP_007769812.1">
    <property type="nucleotide sequence ID" value="XM_007771622.1"/>
</dbReference>
<reference evidence="2" key="1">
    <citation type="journal article" date="2012" name="Science">
        <title>The Paleozoic origin of enzymatic lignin decomposition reconstructed from 31 fungal genomes.</title>
        <authorList>
            <person name="Floudas D."/>
            <person name="Binder M."/>
            <person name="Riley R."/>
            <person name="Barry K."/>
            <person name="Blanchette R.A."/>
            <person name="Henrissat B."/>
            <person name="Martinez A.T."/>
            <person name="Otillar R."/>
            <person name="Spatafora J.W."/>
            <person name="Yadav J.S."/>
            <person name="Aerts A."/>
            <person name="Benoit I."/>
            <person name="Boyd A."/>
            <person name="Carlson A."/>
            <person name="Copeland A."/>
            <person name="Coutinho P.M."/>
            <person name="de Vries R.P."/>
            <person name="Ferreira P."/>
            <person name="Findley K."/>
            <person name="Foster B."/>
            <person name="Gaskell J."/>
            <person name="Glotzer D."/>
            <person name="Gorecki P."/>
            <person name="Heitman J."/>
            <person name="Hesse C."/>
            <person name="Hori C."/>
            <person name="Igarashi K."/>
            <person name="Jurgens J.A."/>
            <person name="Kallen N."/>
            <person name="Kersten P."/>
            <person name="Kohler A."/>
            <person name="Kuees U."/>
            <person name="Kumar T.K.A."/>
            <person name="Kuo A."/>
            <person name="LaButti K."/>
            <person name="Larrondo L.F."/>
            <person name="Lindquist E."/>
            <person name="Ling A."/>
            <person name="Lombard V."/>
            <person name="Lucas S."/>
            <person name="Lundell T."/>
            <person name="Martin R."/>
            <person name="McLaughlin D.J."/>
            <person name="Morgenstern I."/>
            <person name="Morin E."/>
            <person name="Murat C."/>
            <person name="Nagy L.G."/>
            <person name="Nolan M."/>
            <person name="Ohm R.A."/>
            <person name="Patyshakuliyeva A."/>
            <person name="Rokas A."/>
            <person name="Ruiz-Duenas F.J."/>
            <person name="Sabat G."/>
            <person name="Salamov A."/>
            <person name="Samejima M."/>
            <person name="Schmutz J."/>
            <person name="Slot J.C."/>
            <person name="St John F."/>
            <person name="Stenlid J."/>
            <person name="Sun H."/>
            <person name="Sun S."/>
            <person name="Syed K."/>
            <person name="Tsang A."/>
            <person name="Wiebenga A."/>
            <person name="Young D."/>
            <person name="Pisabarro A."/>
            <person name="Eastwood D.C."/>
            <person name="Martin F."/>
            <person name="Cullen D."/>
            <person name="Grigoriev I.V."/>
            <person name="Hibbett D.S."/>
        </authorList>
    </citation>
    <scope>NUCLEOTIDE SEQUENCE [LARGE SCALE GENOMIC DNA]</scope>
    <source>
        <strain evidence="2">RWD-64-598 SS2</strain>
    </source>
</reference>